<accession>A0A087DJT5</accession>
<gene>
    <name evidence="2" type="ORF">BSCA_1080</name>
</gene>
<proteinExistence type="predicted"/>
<protein>
    <submittedName>
        <fullName evidence="2">Uncharacterized protein</fullName>
    </submittedName>
</protein>
<comment type="caution">
    <text evidence="2">The sequence shown here is derived from an EMBL/GenBank/DDBJ whole genome shotgun (WGS) entry which is preliminary data.</text>
</comment>
<evidence type="ECO:0000256" key="1">
    <source>
        <dbReference type="SAM" id="MobiDB-lite"/>
    </source>
</evidence>
<dbReference type="Proteomes" id="UP000029033">
    <property type="component" value="Unassembled WGS sequence"/>
</dbReference>
<sequence>MHGPSVATMRSGAAPLATIASTVAPITPRSSPRRPQCAAPITPAAGSAISTGRQSAANMPSARPAREVTWPSASTVAAAPSTGVPDASNPYGVPGSAPGSHSSSTSTATPECTWLIRDMSQPIALASAVRLARTRDGSSPPLPPRLQLP</sequence>
<organism evidence="2 3">
    <name type="scientific">Bifidobacterium scardovii</name>
    <dbReference type="NCBI Taxonomy" id="158787"/>
    <lineage>
        <taxon>Bacteria</taxon>
        <taxon>Bacillati</taxon>
        <taxon>Actinomycetota</taxon>
        <taxon>Actinomycetes</taxon>
        <taxon>Bifidobacteriales</taxon>
        <taxon>Bifidobacteriaceae</taxon>
        <taxon>Bifidobacterium</taxon>
    </lineage>
</organism>
<feature type="region of interest" description="Disordered" evidence="1">
    <location>
        <begin position="23"/>
        <end position="109"/>
    </location>
</feature>
<keyword evidence="3" id="KW-1185">Reference proteome</keyword>
<dbReference type="STRING" id="158787.BSCA_1080"/>
<feature type="compositionally biased region" description="Low complexity" evidence="1">
    <location>
        <begin position="94"/>
        <end position="109"/>
    </location>
</feature>
<feature type="compositionally biased region" description="Polar residues" evidence="1">
    <location>
        <begin position="48"/>
        <end position="58"/>
    </location>
</feature>
<name>A0A087DJT5_9BIFI</name>
<dbReference type="AlphaFoldDB" id="A0A087DJT5"/>
<evidence type="ECO:0000313" key="3">
    <source>
        <dbReference type="Proteomes" id="UP000029033"/>
    </source>
</evidence>
<evidence type="ECO:0000313" key="2">
    <source>
        <dbReference type="EMBL" id="KFI95785.1"/>
    </source>
</evidence>
<dbReference type="EMBL" id="JGZO01000001">
    <property type="protein sequence ID" value="KFI95785.1"/>
    <property type="molecule type" value="Genomic_DNA"/>
</dbReference>
<feature type="compositionally biased region" description="Low complexity" evidence="1">
    <location>
        <begin position="68"/>
        <end position="82"/>
    </location>
</feature>
<reference evidence="2 3" key="1">
    <citation type="submission" date="2014-03" db="EMBL/GenBank/DDBJ databases">
        <title>Genomics of Bifidobacteria.</title>
        <authorList>
            <person name="Ventura M."/>
            <person name="Milani C."/>
            <person name="Lugli G.A."/>
        </authorList>
    </citation>
    <scope>NUCLEOTIDE SEQUENCE [LARGE SCALE GENOMIC DNA]</scope>
    <source>
        <strain evidence="2 3">LMG 21589</strain>
    </source>
</reference>